<evidence type="ECO:0000313" key="11">
    <source>
        <dbReference type="Proteomes" id="UP000887565"/>
    </source>
</evidence>
<dbReference type="PROSITE" id="PS50293">
    <property type="entry name" value="TPR_REGION"/>
    <property type="match status" value="3"/>
</dbReference>
<dbReference type="PANTHER" id="PTHR44366">
    <property type="entry name" value="UDP-N-ACETYLGLUCOSAMINE--PEPTIDE N-ACETYLGLUCOSAMINYLTRANSFERASE 110 KDA SUBUNIT"/>
    <property type="match status" value="1"/>
</dbReference>
<dbReference type="GO" id="GO:0097363">
    <property type="term" value="F:protein O-acetylglucosaminyltransferase activity"/>
    <property type="evidence" value="ECO:0007669"/>
    <property type="project" value="UniProtKB-EC"/>
</dbReference>
<evidence type="ECO:0000256" key="4">
    <source>
        <dbReference type="ARBA" id="ARBA00022676"/>
    </source>
</evidence>
<dbReference type="Proteomes" id="UP000887565">
    <property type="component" value="Unplaced"/>
</dbReference>
<evidence type="ECO:0000256" key="8">
    <source>
        <dbReference type="PROSITE-ProRule" id="PRU00339"/>
    </source>
</evidence>
<evidence type="ECO:0000259" key="10">
    <source>
        <dbReference type="Pfam" id="PF13844"/>
    </source>
</evidence>
<keyword evidence="7 8" id="KW-0802">TPR repeat</keyword>
<feature type="repeat" description="TPR" evidence="8">
    <location>
        <begin position="162"/>
        <end position="195"/>
    </location>
</feature>
<evidence type="ECO:0000256" key="5">
    <source>
        <dbReference type="ARBA" id="ARBA00022679"/>
    </source>
</evidence>
<feature type="repeat" description="TPR" evidence="8">
    <location>
        <begin position="17"/>
        <end position="50"/>
    </location>
</feature>
<dbReference type="AlphaFoldDB" id="A0A915IFP7"/>
<feature type="transmembrane region" description="Helical" evidence="9">
    <location>
        <begin position="96"/>
        <end position="121"/>
    </location>
</feature>
<reference evidence="12" key="1">
    <citation type="submission" date="2022-11" db="UniProtKB">
        <authorList>
            <consortium name="WormBaseParasite"/>
        </authorList>
    </citation>
    <scope>IDENTIFICATION</scope>
</reference>
<evidence type="ECO:0000256" key="1">
    <source>
        <dbReference type="ARBA" id="ARBA00004922"/>
    </source>
</evidence>
<keyword evidence="9" id="KW-0472">Membrane</keyword>
<evidence type="ECO:0000313" key="12">
    <source>
        <dbReference type="WBParaSite" id="nRc.2.0.1.t12965-RA"/>
    </source>
</evidence>
<sequence>MAVETYRRAIELQPHFPDAYCNLANALKEKGLVDEAEDCYKVALNMMPNHADSLNNLANIKREQGFIEQATDMYMKALEQGFIEQATDMYMKALEFAFLLSFSFLMFTLSIEQVAFIYVAFEIFPEFAAAHSNLASILQQQGRLTEAIAHYREAIRISPTFADAYSNMGNALKEMGDVQGATACYNRAIQVNPAFADAHSNLASIYKDSGRIPEAIQSYRMALRLRPEFPDAYCNLAHCLQIICDWTDYDNRMKKLVQIVEDQLTKNRLPSVHPHHSMLYPLSHEQRKLIAGRHAHLCMEKVALSRGKTANRYEYPARDFLKIAPHRRLRNLKIWAQKTKLENLGSKNGFLAPFSSNIKIWAQKPNMKILAQKTVFLAPFSSNIEIWAQKPYFLHYFLETSKFEFKNAIFALFRKMKIWAQKMVFLSPFSSNIKIWAQKTKRLKIDIFENLKIWAQKTVFLSPFSSNIKIWAQKTKHQNLSSKMLFLLYLSSKTYFLGISDKISKFGKMKISAQKVIIFSKHKNLDSKNSIFASFFRNTKIRKHQNLGSKMLFLLYFLETFKFRHENLGAKNQDIFCIIFINMNIWN</sequence>
<dbReference type="FunFam" id="1.25.40.10:FF:000013">
    <property type="entry name" value="UDP-N-acetylglucosamine--peptide N-acetylglucosaminyltransferase 110 kDa subunit"/>
    <property type="match status" value="1"/>
</dbReference>
<dbReference type="Gene3D" id="1.25.40.10">
    <property type="entry name" value="Tetratricopeptide repeat domain"/>
    <property type="match status" value="5"/>
</dbReference>
<dbReference type="GO" id="GO:0006493">
    <property type="term" value="P:protein O-linked glycosylation"/>
    <property type="evidence" value="ECO:0007669"/>
    <property type="project" value="InterPro"/>
</dbReference>
<dbReference type="Pfam" id="PF13414">
    <property type="entry name" value="TPR_11"/>
    <property type="match status" value="3"/>
</dbReference>
<evidence type="ECO:0000256" key="7">
    <source>
        <dbReference type="ARBA" id="ARBA00022803"/>
    </source>
</evidence>
<dbReference type="InterPro" id="IPR029489">
    <property type="entry name" value="OGT/SEC/SPY_C"/>
</dbReference>
<comment type="pathway">
    <text evidence="1">Protein modification; protein glycosylation.</text>
</comment>
<keyword evidence="9" id="KW-1133">Transmembrane helix</keyword>
<dbReference type="PANTHER" id="PTHR44366:SF1">
    <property type="entry name" value="UDP-N-ACETYLGLUCOSAMINE--PEPTIDE N-ACETYLGLUCOSAMINYLTRANSFERASE 110 KDA SUBUNIT"/>
    <property type="match status" value="1"/>
</dbReference>
<evidence type="ECO:0000256" key="9">
    <source>
        <dbReference type="SAM" id="Phobius"/>
    </source>
</evidence>
<keyword evidence="11" id="KW-1185">Reference proteome</keyword>
<evidence type="ECO:0000256" key="3">
    <source>
        <dbReference type="ARBA" id="ARBA00011970"/>
    </source>
</evidence>
<evidence type="ECO:0000256" key="2">
    <source>
        <dbReference type="ARBA" id="ARBA00005386"/>
    </source>
</evidence>
<dbReference type="Pfam" id="PF13844">
    <property type="entry name" value="Glyco_transf_41"/>
    <property type="match status" value="1"/>
</dbReference>
<dbReference type="PROSITE" id="PS50005">
    <property type="entry name" value="TPR"/>
    <property type="match status" value="4"/>
</dbReference>
<keyword evidence="4" id="KW-0328">Glycosyltransferase</keyword>
<feature type="domain" description="O-GlcNAc transferase C-terminal" evidence="10">
    <location>
        <begin position="243"/>
        <end position="316"/>
    </location>
</feature>
<dbReference type="InterPro" id="IPR037919">
    <property type="entry name" value="OGT"/>
</dbReference>
<dbReference type="InterPro" id="IPR011990">
    <property type="entry name" value="TPR-like_helical_dom_sf"/>
</dbReference>
<dbReference type="Pfam" id="PF13374">
    <property type="entry name" value="TPR_10"/>
    <property type="match status" value="1"/>
</dbReference>
<comment type="similarity">
    <text evidence="2">Belongs to the glycosyltransferase 41 family. O-GlcNAc transferase subfamily.</text>
</comment>
<protein>
    <recommendedName>
        <fullName evidence="3">protein O-GlcNAc transferase</fullName>
        <ecNumber evidence="3">2.4.1.255</ecNumber>
    </recommendedName>
</protein>
<keyword evidence="6" id="KW-0677">Repeat</keyword>
<dbReference type="InterPro" id="IPR019734">
    <property type="entry name" value="TPR_rpt"/>
</dbReference>
<feature type="repeat" description="TPR" evidence="8">
    <location>
        <begin position="128"/>
        <end position="161"/>
    </location>
</feature>
<feature type="repeat" description="TPR" evidence="8">
    <location>
        <begin position="196"/>
        <end position="229"/>
    </location>
</feature>
<keyword evidence="5" id="KW-0808">Transferase</keyword>
<dbReference type="WBParaSite" id="nRc.2.0.1.t12965-RA">
    <property type="protein sequence ID" value="nRc.2.0.1.t12965-RA"/>
    <property type="gene ID" value="nRc.2.0.1.g12965"/>
</dbReference>
<organism evidence="11 12">
    <name type="scientific">Romanomermis culicivorax</name>
    <name type="common">Nematode worm</name>
    <dbReference type="NCBI Taxonomy" id="13658"/>
    <lineage>
        <taxon>Eukaryota</taxon>
        <taxon>Metazoa</taxon>
        <taxon>Ecdysozoa</taxon>
        <taxon>Nematoda</taxon>
        <taxon>Enoplea</taxon>
        <taxon>Dorylaimia</taxon>
        <taxon>Mermithida</taxon>
        <taxon>Mermithoidea</taxon>
        <taxon>Mermithidae</taxon>
        <taxon>Romanomermis</taxon>
    </lineage>
</organism>
<dbReference type="EC" id="2.4.1.255" evidence="3"/>
<proteinExistence type="inferred from homology"/>
<dbReference type="SUPFAM" id="SSF48452">
    <property type="entry name" value="TPR-like"/>
    <property type="match status" value="2"/>
</dbReference>
<name>A0A915IFP7_ROMCU</name>
<evidence type="ECO:0000256" key="6">
    <source>
        <dbReference type="ARBA" id="ARBA00022737"/>
    </source>
</evidence>
<keyword evidence="9" id="KW-0812">Transmembrane</keyword>
<accession>A0A915IFP7</accession>
<dbReference type="SMART" id="SM00028">
    <property type="entry name" value="TPR"/>
    <property type="match status" value="5"/>
</dbReference>